<dbReference type="GeneID" id="65403628"/>
<dbReference type="EMBL" id="VLKI01000005">
    <property type="protein sequence ID" value="TWH87489.1"/>
    <property type="molecule type" value="Genomic_DNA"/>
</dbReference>
<keyword evidence="2" id="KW-1185">Reference proteome</keyword>
<dbReference type="RefSeq" id="WP_144542608.1">
    <property type="nucleotide sequence ID" value="NZ_VLKI01000005.1"/>
</dbReference>
<organism evidence="1 2">
    <name type="scientific">Cytobacillus oceanisediminis</name>
    <dbReference type="NCBI Taxonomy" id="665099"/>
    <lineage>
        <taxon>Bacteria</taxon>
        <taxon>Bacillati</taxon>
        <taxon>Bacillota</taxon>
        <taxon>Bacilli</taxon>
        <taxon>Bacillales</taxon>
        <taxon>Bacillaceae</taxon>
        <taxon>Cytobacillus</taxon>
    </lineage>
</organism>
<evidence type="ECO:0000313" key="1">
    <source>
        <dbReference type="EMBL" id="TWH87489.1"/>
    </source>
</evidence>
<dbReference type="OrthoDB" id="1805550at2"/>
<dbReference type="Proteomes" id="UP000318667">
    <property type="component" value="Unassembled WGS sequence"/>
</dbReference>
<sequence>MSYHYIHEVIDEEDILYKHKKLLEEFYSTDDGKASQKETEEMLKEILLQERKEKELKYEEDIITFPSPFEHDPYAVEYKNKYTTKIETLEKRLLDWETGYKVFNVINMEAGLGKSLNTNRIIKEHVNEFLPDRLPRKFLIVKKFNKDIEETVNYIQKSPNEDMILGITSENWSCYWSKRLDELEEKRVLVISHKRYMDLCLNDEFRNAFTRGRHTLIIDEKLNFPVYSFTANTYKKVQQHIPPELDAEFLRVSTPFLETIKNSKLSFDINVCVPVEEIKVNTEEISAFRSLIQNNKFSINNIMEIENYIDTLYTLVDKNNTVIYHADRLCTYDSRIKLWGLKNNIILDASADIDYTYKLNKNVKLKKQSGIVKHNNSTAYRVNFNSGKQSINKNKENFFKSISSLITRNKQNEDKVLIVCLKSHIYELQTALEREGMLSIGLGDDYKNEKVAINWFGNLIGKNNYKDFSQCWIIGTPNIPIEAHLINYLQNSISGAKIEGPVHIKKGRFKEDKYKLLQVSHLACEIYQSIKRIQRNIMPNAKYYIVNSDEEVFQLATNKMKNLKIGKIVELGIQKDDKRKKTKENKVLNLVNYIKNLTPGVYPKKQVREVLNLSSNNFSRYLNPEIIEIKELIDSGKLIIEKQKLIIK</sequence>
<proteinExistence type="predicted"/>
<reference evidence="1 2" key="1">
    <citation type="journal article" date="2015" name="Stand. Genomic Sci.">
        <title>Genomic Encyclopedia of Bacterial and Archaeal Type Strains, Phase III: the genomes of soil and plant-associated and newly described type strains.</title>
        <authorList>
            <person name="Whitman W.B."/>
            <person name="Woyke T."/>
            <person name="Klenk H.P."/>
            <person name="Zhou Y."/>
            <person name="Lilburn T.G."/>
            <person name="Beck B.J."/>
            <person name="De Vos P."/>
            <person name="Vandamme P."/>
            <person name="Eisen J.A."/>
            <person name="Garrity G."/>
            <person name="Hugenholtz P."/>
            <person name="Kyrpides N.C."/>
        </authorList>
    </citation>
    <scope>NUCLEOTIDE SEQUENCE [LARGE SCALE GENOMIC DNA]</scope>
    <source>
        <strain evidence="1 2">CGMCC 1.10115</strain>
    </source>
</reference>
<gene>
    <name evidence="1" type="ORF">IQ19_02444</name>
</gene>
<accession>A0A562JWE3</accession>
<protein>
    <submittedName>
        <fullName evidence="1">Uncharacterized protein</fullName>
    </submittedName>
</protein>
<evidence type="ECO:0000313" key="2">
    <source>
        <dbReference type="Proteomes" id="UP000318667"/>
    </source>
</evidence>
<dbReference type="AlphaFoldDB" id="A0A562JWE3"/>
<name>A0A562JWE3_9BACI</name>
<comment type="caution">
    <text evidence="1">The sequence shown here is derived from an EMBL/GenBank/DDBJ whole genome shotgun (WGS) entry which is preliminary data.</text>
</comment>